<feature type="domain" description="BTB" evidence="2">
    <location>
        <begin position="38"/>
        <end position="93"/>
    </location>
</feature>
<comment type="caution">
    <text evidence="3">The sequence shown here is derived from an EMBL/GenBank/DDBJ whole genome shotgun (WGS) entry which is preliminary data.</text>
</comment>
<evidence type="ECO:0000313" key="4">
    <source>
        <dbReference type="Proteomes" id="UP001489004"/>
    </source>
</evidence>
<name>A0AAW1QNZ2_9CHLO</name>
<dbReference type="EMBL" id="JALJOR010000002">
    <property type="protein sequence ID" value="KAK9823117.1"/>
    <property type="molecule type" value="Genomic_DNA"/>
</dbReference>
<evidence type="ECO:0000313" key="3">
    <source>
        <dbReference type="EMBL" id="KAK9823117.1"/>
    </source>
</evidence>
<dbReference type="AlphaFoldDB" id="A0AAW1QNZ2"/>
<gene>
    <name evidence="3" type="ORF">WJX72_000398</name>
</gene>
<dbReference type="SUPFAM" id="SSF54695">
    <property type="entry name" value="POZ domain"/>
    <property type="match status" value="1"/>
</dbReference>
<dbReference type="InterPro" id="IPR000210">
    <property type="entry name" value="BTB/POZ_dom"/>
</dbReference>
<organism evidence="3 4">
    <name type="scientific">[Myrmecia] bisecta</name>
    <dbReference type="NCBI Taxonomy" id="41462"/>
    <lineage>
        <taxon>Eukaryota</taxon>
        <taxon>Viridiplantae</taxon>
        <taxon>Chlorophyta</taxon>
        <taxon>core chlorophytes</taxon>
        <taxon>Trebouxiophyceae</taxon>
        <taxon>Trebouxiales</taxon>
        <taxon>Trebouxiaceae</taxon>
        <taxon>Myrmecia</taxon>
    </lineage>
</organism>
<evidence type="ECO:0000259" key="2">
    <source>
        <dbReference type="Pfam" id="PF00651"/>
    </source>
</evidence>
<sequence>MQALTYKRIEHKGGLRQERSAAPCKIACRQYAVYRVLVVLPEVDFSLLSTMVEALYKSKLELSMETVEPMLVLAERLQVPLVVDACHAFLEEKLDKHAEAVLPHIFCHCNSGGVREAALQHITECFLCRPTAQAGLAPHVRVGAVGLVTVAPAEPKPQEVFAMSQDFDLPGSSASWWLEVEQADDPSKLDVCLWRDCSGSRIVERLQYCELEIRAPDGEAVGGSTNITPQKSSHACHIVRTTYRAGRSGVLFSFAFKKADLARHAHNDTLQITARFYGLETVSSSRSVSPSSSGSESSG</sequence>
<dbReference type="InterPro" id="IPR011333">
    <property type="entry name" value="SKP1/BTB/POZ_sf"/>
</dbReference>
<dbReference type="Proteomes" id="UP001489004">
    <property type="component" value="Unassembled WGS sequence"/>
</dbReference>
<comment type="pathway">
    <text evidence="1">Protein modification; protein ubiquitination.</text>
</comment>
<protein>
    <recommendedName>
        <fullName evidence="2">BTB domain-containing protein</fullName>
    </recommendedName>
</protein>
<dbReference type="Gene3D" id="3.30.710.10">
    <property type="entry name" value="Potassium Channel Kv1.1, Chain A"/>
    <property type="match status" value="1"/>
</dbReference>
<evidence type="ECO:0000256" key="1">
    <source>
        <dbReference type="ARBA" id="ARBA00004906"/>
    </source>
</evidence>
<dbReference type="Pfam" id="PF00651">
    <property type="entry name" value="BTB"/>
    <property type="match status" value="1"/>
</dbReference>
<reference evidence="3 4" key="1">
    <citation type="journal article" date="2024" name="Nat. Commun.">
        <title>Phylogenomics reveals the evolutionary origins of lichenization in chlorophyte algae.</title>
        <authorList>
            <person name="Puginier C."/>
            <person name="Libourel C."/>
            <person name="Otte J."/>
            <person name="Skaloud P."/>
            <person name="Haon M."/>
            <person name="Grisel S."/>
            <person name="Petersen M."/>
            <person name="Berrin J.G."/>
            <person name="Delaux P.M."/>
            <person name="Dal Grande F."/>
            <person name="Keller J."/>
        </authorList>
    </citation>
    <scope>NUCLEOTIDE SEQUENCE [LARGE SCALE GENOMIC DNA]</scope>
    <source>
        <strain evidence="3 4">SAG 2043</strain>
    </source>
</reference>
<keyword evidence="4" id="KW-1185">Reference proteome</keyword>
<accession>A0AAW1QNZ2</accession>
<proteinExistence type="predicted"/>